<feature type="transmembrane region" description="Helical" evidence="4">
    <location>
        <begin position="327"/>
        <end position="355"/>
    </location>
</feature>
<keyword evidence="4" id="KW-1133">Transmembrane helix</keyword>
<feature type="transmembrane region" description="Helical" evidence="4">
    <location>
        <begin position="397"/>
        <end position="414"/>
    </location>
</feature>
<organism evidence="7 8">
    <name type="scientific">Phoxinus phoxinus</name>
    <name type="common">Eurasian minnow</name>
    <dbReference type="NCBI Taxonomy" id="58324"/>
    <lineage>
        <taxon>Eukaryota</taxon>
        <taxon>Metazoa</taxon>
        <taxon>Chordata</taxon>
        <taxon>Craniata</taxon>
        <taxon>Vertebrata</taxon>
        <taxon>Euteleostomi</taxon>
        <taxon>Actinopterygii</taxon>
        <taxon>Neopterygii</taxon>
        <taxon>Teleostei</taxon>
        <taxon>Ostariophysi</taxon>
        <taxon>Cypriniformes</taxon>
        <taxon>Leuciscidae</taxon>
        <taxon>Phoxininae</taxon>
        <taxon>Phoxinus</taxon>
    </lineage>
</organism>
<feature type="transmembrane region" description="Helical" evidence="4">
    <location>
        <begin position="258"/>
        <end position="277"/>
    </location>
</feature>
<dbReference type="PANTHER" id="PTHR10903:SF177">
    <property type="entry name" value="GTPASE IMAP FAMILY MEMBER 4-LIKE-RELATED"/>
    <property type="match status" value="1"/>
</dbReference>
<keyword evidence="4" id="KW-0472">Membrane</keyword>
<feature type="chain" id="PRO_5042888619" description="AIG1-type G domain-containing protein" evidence="5">
    <location>
        <begin position="28"/>
        <end position="520"/>
    </location>
</feature>
<feature type="signal peptide" evidence="5">
    <location>
        <begin position="1"/>
        <end position="27"/>
    </location>
</feature>
<evidence type="ECO:0000256" key="2">
    <source>
        <dbReference type="ARBA" id="ARBA00022741"/>
    </source>
</evidence>
<reference evidence="7 8" key="1">
    <citation type="submission" date="2024-02" db="EMBL/GenBank/DDBJ databases">
        <title>Chromosome-level genome assembly of the Eurasian Minnow (Phoxinus phoxinus).</title>
        <authorList>
            <person name="Oriowo T.O."/>
            <person name="Martin S."/>
            <person name="Stange M."/>
            <person name="Chrysostomakis Y."/>
            <person name="Brown T."/>
            <person name="Winkler S."/>
            <person name="Kukowka S."/>
            <person name="Myers E.W."/>
            <person name="Bohne A."/>
        </authorList>
    </citation>
    <scope>NUCLEOTIDE SEQUENCE [LARGE SCALE GENOMIC DNA]</scope>
    <source>
        <strain evidence="7">ZFMK-TIS-60720</strain>
        <tissue evidence="7">Whole Organism</tissue>
    </source>
</reference>
<comment type="caution">
    <text evidence="7">The sequence shown here is derived from an EMBL/GenBank/DDBJ whole genome shotgun (WGS) entry which is preliminary data.</text>
</comment>
<evidence type="ECO:0000256" key="5">
    <source>
        <dbReference type="SAM" id="SignalP"/>
    </source>
</evidence>
<comment type="similarity">
    <text evidence="1">Belongs to the TRAFAC class TrmE-Era-EngA-EngB-Septin-like GTPase superfamily. AIG1/Toc34/Toc159-like paraseptin GTPase family. IAN subfamily.</text>
</comment>
<keyword evidence="8" id="KW-1185">Reference proteome</keyword>
<dbReference type="PANTHER" id="PTHR10903">
    <property type="entry name" value="GTPASE, IMAP FAMILY MEMBER-RELATED"/>
    <property type="match status" value="1"/>
</dbReference>
<evidence type="ECO:0000256" key="4">
    <source>
        <dbReference type="SAM" id="Phobius"/>
    </source>
</evidence>
<dbReference type="Proteomes" id="UP001364617">
    <property type="component" value="Unassembled WGS sequence"/>
</dbReference>
<dbReference type="Gene3D" id="3.40.50.300">
    <property type="entry name" value="P-loop containing nucleotide triphosphate hydrolases"/>
    <property type="match status" value="1"/>
</dbReference>
<dbReference type="Pfam" id="PF04548">
    <property type="entry name" value="AIG1"/>
    <property type="match status" value="1"/>
</dbReference>
<keyword evidence="2" id="KW-0547">Nucleotide-binding</keyword>
<sequence>MNLNRTGSKWLCTLILAFHITSVHVEASHDDDEVRILIVGMRGGSRFSAADLLSGRKGGGQEDREINVKTPVITDEGRRMMLVTGPNLCEDDTARQSFTTALLLSSPGPHAVLMLQNLEDEESEECDVVKRVQELLGAEVLQYCIVLLHQNHQERLTGASRGIAGEMINACGGRFHMIRDSEPKPAQTAALIAEIHKLVQLNAHGFHSGFTQTVKTEETRQLLSVKHDTLGGVEGIIGWISLVSLTALVVYTEGNYKMLIFGTKFAALVLFMVYLRHFLSPDVAIPLNLALITSIAATFTRDSRVIEDFHFIRSSSSPNFKDAIGDLIANFFIFLMFTWIAIMSVPFVLGSFLVFGTIISVRSWSDVLIACHAAPGVTAGAYAFIFHNEKKSRESPVFVLWSFLCCIIGATLSMGFVTVFALLGVEMTIMLLTLGLTMAYWDLKSETLQEGIGFTVFTLFLSCGCVLIGSVFLILGLMVSFLKVFMESLVSSYLFYVALLLIVIVICRRQTVSVQVTNSD</sequence>
<evidence type="ECO:0000256" key="3">
    <source>
        <dbReference type="ARBA" id="ARBA00023134"/>
    </source>
</evidence>
<feature type="transmembrane region" description="Helical" evidence="4">
    <location>
        <begin position="230"/>
        <end position="251"/>
    </location>
</feature>
<evidence type="ECO:0000313" key="8">
    <source>
        <dbReference type="Proteomes" id="UP001364617"/>
    </source>
</evidence>
<dbReference type="EMBL" id="JAYKXH010000025">
    <property type="protein sequence ID" value="KAK7121952.1"/>
    <property type="molecule type" value="Genomic_DNA"/>
</dbReference>
<dbReference type="AlphaFoldDB" id="A0AAN9C552"/>
<feature type="transmembrane region" description="Helical" evidence="4">
    <location>
        <begin position="488"/>
        <end position="507"/>
    </location>
</feature>
<feature type="transmembrane region" description="Helical" evidence="4">
    <location>
        <begin position="283"/>
        <end position="300"/>
    </location>
</feature>
<keyword evidence="5" id="KW-0732">Signal</keyword>
<feature type="transmembrane region" description="Helical" evidence="4">
    <location>
        <begin position="367"/>
        <end position="385"/>
    </location>
</feature>
<evidence type="ECO:0000259" key="6">
    <source>
        <dbReference type="Pfam" id="PF04548"/>
    </source>
</evidence>
<feature type="transmembrane region" description="Helical" evidence="4">
    <location>
        <begin position="420"/>
        <end position="441"/>
    </location>
</feature>
<dbReference type="GO" id="GO:0005525">
    <property type="term" value="F:GTP binding"/>
    <property type="evidence" value="ECO:0007669"/>
    <property type="project" value="UniProtKB-KW"/>
</dbReference>
<name>A0AAN9C552_9TELE</name>
<accession>A0AAN9C552</accession>
<evidence type="ECO:0000256" key="1">
    <source>
        <dbReference type="ARBA" id="ARBA00008535"/>
    </source>
</evidence>
<feature type="transmembrane region" description="Helical" evidence="4">
    <location>
        <begin position="453"/>
        <end position="482"/>
    </location>
</feature>
<proteinExistence type="inferred from homology"/>
<evidence type="ECO:0000313" key="7">
    <source>
        <dbReference type="EMBL" id="KAK7121952.1"/>
    </source>
</evidence>
<dbReference type="InterPro" id="IPR006703">
    <property type="entry name" value="G_AIG1"/>
</dbReference>
<feature type="domain" description="AIG1-type G" evidence="6">
    <location>
        <begin position="72"/>
        <end position="216"/>
    </location>
</feature>
<dbReference type="InterPro" id="IPR045058">
    <property type="entry name" value="GIMA/IAN/Toc"/>
</dbReference>
<protein>
    <recommendedName>
        <fullName evidence="6">AIG1-type G domain-containing protein</fullName>
    </recommendedName>
</protein>
<keyword evidence="3" id="KW-0342">GTP-binding</keyword>
<gene>
    <name evidence="7" type="ORF">R3I93_022901</name>
</gene>
<keyword evidence="4" id="KW-0812">Transmembrane</keyword>
<dbReference type="InterPro" id="IPR027417">
    <property type="entry name" value="P-loop_NTPase"/>
</dbReference>